<feature type="transmembrane region" description="Helical" evidence="1">
    <location>
        <begin position="135"/>
        <end position="151"/>
    </location>
</feature>
<dbReference type="Proteomes" id="UP000618733">
    <property type="component" value="Unassembled WGS sequence"/>
</dbReference>
<dbReference type="InterPro" id="IPR025196">
    <property type="entry name" value="DUF4126"/>
</dbReference>
<organism evidence="3 4">
    <name type="scientific">Leucobacter edaphi</name>
    <dbReference type="NCBI Taxonomy" id="2796472"/>
    <lineage>
        <taxon>Bacteria</taxon>
        <taxon>Bacillati</taxon>
        <taxon>Actinomycetota</taxon>
        <taxon>Actinomycetes</taxon>
        <taxon>Micrococcales</taxon>
        <taxon>Microbacteriaceae</taxon>
        <taxon>Leucobacter</taxon>
    </lineage>
</organism>
<dbReference type="AlphaFoldDB" id="A0A934QDX7"/>
<feature type="transmembrane region" description="Helical" evidence="1">
    <location>
        <begin position="111"/>
        <end position="128"/>
    </location>
</feature>
<evidence type="ECO:0000256" key="1">
    <source>
        <dbReference type="SAM" id="Phobius"/>
    </source>
</evidence>
<feature type="transmembrane region" description="Helical" evidence="1">
    <location>
        <begin position="6"/>
        <end position="28"/>
    </location>
</feature>
<keyword evidence="4" id="KW-1185">Reference proteome</keyword>
<keyword evidence="1" id="KW-0812">Transmembrane</keyword>
<dbReference type="EMBL" id="JAEHOI010000004">
    <property type="protein sequence ID" value="MBK0421464.1"/>
    <property type="molecule type" value="Genomic_DNA"/>
</dbReference>
<keyword evidence="1" id="KW-0472">Membrane</keyword>
<evidence type="ECO:0000259" key="2">
    <source>
        <dbReference type="Pfam" id="PF13548"/>
    </source>
</evidence>
<dbReference type="Pfam" id="PF13548">
    <property type="entry name" value="DUF4126"/>
    <property type="match status" value="1"/>
</dbReference>
<dbReference type="RefSeq" id="WP_200131675.1">
    <property type="nucleotide sequence ID" value="NZ_JAEHOI010000004.1"/>
</dbReference>
<name>A0A934QDX7_9MICO</name>
<feature type="transmembrane region" description="Helical" evidence="1">
    <location>
        <begin position="40"/>
        <end position="63"/>
    </location>
</feature>
<gene>
    <name evidence="3" type="ORF">JD292_05180</name>
</gene>
<sequence>MLEVITGVVLAASAGLNAYIPMLGLGLLSRFTDLVELPGGWAWLENGWCMGILGVLLLVEVLVDKFPALDSVNDILQTVVRPASGGMVFAAGAASDTVAVSDPAAFVQSGQVWPIVVGVVVALIPHALKSFARPVLNVLTGGAAAPVTSAAEDAGSVALVILAVVVPVVALLLLIGIIIFLIVRLRRALAARRARRGEQAAANVTPAAS</sequence>
<feature type="domain" description="DUF4126" evidence="2">
    <location>
        <begin position="5"/>
        <end position="186"/>
    </location>
</feature>
<evidence type="ECO:0000313" key="4">
    <source>
        <dbReference type="Proteomes" id="UP000618733"/>
    </source>
</evidence>
<reference evidence="3" key="1">
    <citation type="submission" date="2020-12" db="EMBL/GenBank/DDBJ databases">
        <title>Leucobacter sp. CAS2, isolated from Chromium sludge.</title>
        <authorList>
            <person name="Xu Z."/>
        </authorList>
    </citation>
    <scope>NUCLEOTIDE SEQUENCE</scope>
    <source>
        <strain evidence="3">CSA2</strain>
    </source>
</reference>
<feature type="transmembrane region" description="Helical" evidence="1">
    <location>
        <begin position="157"/>
        <end position="183"/>
    </location>
</feature>
<proteinExistence type="predicted"/>
<keyword evidence="1" id="KW-1133">Transmembrane helix</keyword>
<accession>A0A934QDX7</accession>
<comment type="caution">
    <text evidence="3">The sequence shown here is derived from an EMBL/GenBank/DDBJ whole genome shotgun (WGS) entry which is preliminary data.</text>
</comment>
<protein>
    <submittedName>
        <fullName evidence="3">DUF4126 domain-containing protein</fullName>
    </submittedName>
</protein>
<evidence type="ECO:0000313" key="3">
    <source>
        <dbReference type="EMBL" id="MBK0421464.1"/>
    </source>
</evidence>